<sequence length="181" mass="21471">MNINILFFIINILYFINYVYGRAPIASRELSQLLYDFSTSSIKVSKLVDEISKNTNKTVIVKRNPKKGYYGSGVGYKKCMKLNYLYARDRYHIHRVTRFIIIGVSRWNNFSERLEAIKYALKIDNIIQDEEISEEGFSFQNVHFEVKKIIFNYISMYPYKKDSFYNIRLGAWGRIQDLVHC</sequence>
<accession>A0A0K0E965</accession>
<protein>
    <submittedName>
        <fullName evidence="3">Peptidase M12A domain-containing protein</fullName>
    </submittedName>
</protein>
<dbReference type="AlphaFoldDB" id="A0A0K0E965"/>
<organism evidence="2">
    <name type="scientific">Strongyloides stercoralis</name>
    <name type="common">Threadworm</name>
    <dbReference type="NCBI Taxonomy" id="6248"/>
    <lineage>
        <taxon>Eukaryota</taxon>
        <taxon>Metazoa</taxon>
        <taxon>Ecdysozoa</taxon>
        <taxon>Nematoda</taxon>
        <taxon>Chromadorea</taxon>
        <taxon>Rhabditida</taxon>
        <taxon>Tylenchina</taxon>
        <taxon>Panagrolaimomorpha</taxon>
        <taxon>Strongyloidoidea</taxon>
        <taxon>Strongyloididae</taxon>
        <taxon>Strongyloides</taxon>
    </lineage>
</organism>
<reference evidence="2" key="1">
    <citation type="submission" date="2015-08" db="UniProtKB">
        <authorList>
            <consortium name="WormBaseParasite"/>
        </authorList>
    </citation>
    <scope>IDENTIFICATION</scope>
</reference>
<evidence type="ECO:0000313" key="2">
    <source>
        <dbReference type="WBParaSite" id="SSTP_0000604900.1"/>
    </source>
</evidence>
<keyword evidence="1" id="KW-1185">Reference proteome</keyword>
<dbReference type="WBParaSite" id="SSTP_0000604900.1">
    <property type="protein sequence ID" value="SSTP_0000604900.1"/>
    <property type="gene ID" value="SSTP_0000604900"/>
</dbReference>
<name>A0A0K0E965_STRER</name>
<proteinExistence type="predicted"/>
<evidence type="ECO:0000313" key="3">
    <source>
        <dbReference type="WBParaSite" id="TCONS_00004733.p1"/>
    </source>
</evidence>
<dbReference type="WBParaSite" id="TCONS_00004733.p1">
    <property type="protein sequence ID" value="TCONS_00004733.p1"/>
    <property type="gene ID" value="XLOC_002667"/>
</dbReference>
<dbReference type="Proteomes" id="UP000035681">
    <property type="component" value="Unplaced"/>
</dbReference>
<evidence type="ECO:0000313" key="1">
    <source>
        <dbReference type="Proteomes" id="UP000035681"/>
    </source>
</evidence>